<sequence>MVLKKILSGVLGLSLLLGGTNFAFAKDGTTSLDSIKKKYTNATVEKVTEDIITISGEDTEKIVAELLEKYKEEGEKELISNTSNNGGITTLGASICTKECSDAFRYDQKDSKNVYATSMSQVQGYHWNNGKVHWTSVAGSGIGKWTGSGTAQWIKIDQKLAYSGVAVSISWPAGFSVTSDSKVATYNGEKRYGTNVHAVTFNNGSASSWISLGKATLDTTTTVRSPQGYDYRTTAVATID</sequence>
<dbReference type="EMBL" id="NDYL01000001">
    <property type="protein sequence ID" value="OXB93645.1"/>
    <property type="molecule type" value="Genomic_DNA"/>
</dbReference>
<accession>A0A226QMQ9</accession>
<evidence type="ECO:0000313" key="2">
    <source>
        <dbReference type="EMBL" id="OXB93645.1"/>
    </source>
</evidence>
<keyword evidence="1" id="KW-0732">Signal</keyword>
<dbReference type="GeneID" id="56924680"/>
<keyword evidence="3" id="KW-1185">Reference proteome</keyword>
<proteinExistence type="predicted"/>
<gene>
    <name evidence="2" type="ORF">B9L23_01300</name>
</gene>
<feature type="chain" id="PRO_5011608000" evidence="1">
    <location>
        <begin position="26"/>
        <end position="240"/>
    </location>
</feature>
<evidence type="ECO:0000313" key="3">
    <source>
        <dbReference type="Proteomes" id="UP000198394"/>
    </source>
</evidence>
<name>A0A226QMQ9_9BACL</name>
<reference evidence="2 3" key="1">
    <citation type="submission" date="2017-04" db="EMBL/GenBank/DDBJ databases">
        <title>The genome sequence of Parageobacillus galactosidasius DSM 18751.</title>
        <authorList>
            <person name="Ramaloko W.T."/>
            <person name="Koen N."/>
            <person name="Polliack S."/>
            <person name="Aliyu H."/>
            <person name="Lebre P."/>
            <person name="Mohr T."/>
            <person name="Oswald F."/>
            <person name="Zwick M."/>
            <person name="Neumann A."/>
            <person name="Syldatk C."/>
            <person name="Cowan D."/>
            <person name="De Maayer P."/>
        </authorList>
    </citation>
    <scope>NUCLEOTIDE SEQUENCE [LARGE SCALE GENOMIC DNA]</scope>
    <source>
        <strain evidence="2 3">DSM 18751</strain>
    </source>
</reference>
<dbReference type="Proteomes" id="UP000198394">
    <property type="component" value="Unassembled WGS sequence"/>
</dbReference>
<dbReference type="AlphaFoldDB" id="A0A226QMQ9"/>
<organism evidence="2 3">
    <name type="scientific">Parageobacillus galactosidasius</name>
    <dbReference type="NCBI Taxonomy" id="883812"/>
    <lineage>
        <taxon>Bacteria</taxon>
        <taxon>Bacillati</taxon>
        <taxon>Bacillota</taxon>
        <taxon>Bacilli</taxon>
        <taxon>Bacillales</taxon>
        <taxon>Anoxybacillaceae</taxon>
        <taxon>Parageobacillus</taxon>
    </lineage>
</organism>
<feature type="signal peptide" evidence="1">
    <location>
        <begin position="1"/>
        <end position="25"/>
    </location>
</feature>
<evidence type="ECO:0000256" key="1">
    <source>
        <dbReference type="SAM" id="SignalP"/>
    </source>
</evidence>
<comment type="caution">
    <text evidence="2">The sequence shown here is derived from an EMBL/GenBank/DDBJ whole genome shotgun (WGS) entry which is preliminary data.</text>
</comment>
<protein>
    <submittedName>
        <fullName evidence="2">Uncharacterized protein</fullName>
    </submittedName>
</protein>
<dbReference type="RefSeq" id="WP_013877627.1">
    <property type="nucleotide sequence ID" value="NZ_NDYL01000001.1"/>
</dbReference>